<gene>
    <name evidence="3" type="ORF">J2Y00_004749</name>
</gene>
<evidence type="ECO:0000259" key="2">
    <source>
        <dbReference type="Pfam" id="PF12158"/>
    </source>
</evidence>
<feature type="transmembrane region" description="Helical" evidence="1">
    <location>
        <begin position="70"/>
        <end position="91"/>
    </location>
</feature>
<comment type="caution">
    <text evidence="3">The sequence shown here is derived from an EMBL/GenBank/DDBJ whole genome shotgun (WGS) entry which is preliminary data.</text>
</comment>
<dbReference type="InterPro" id="IPR021994">
    <property type="entry name" value="DUF3592"/>
</dbReference>
<accession>A0AAE4BNA0</accession>
<keyword evidence="1" id="KW-1133">Transmembrane helix</keyword>
<reference evidence="3" key="1">
    <citation type="submission" date="2023-07" db="EMBL/GenBank/DDBJ databases">
        <title>Sorghum-associated microbial communities from plants grown in Nebraska, USA.</title>
        <authorList>
            <person name="Schachtman D."/>
        </authorList>
    </citation>
    <scope>NUCLEOTIDE SEQUENCE</scope>
    <source>
        <strain evidence="3">BE330</strain>
    </source>
</reference>
<organism evidence="3 4">
    <name type="scientific">Deinococcus soli</name>
    <name type="common">ex Cha et al. 2016</name>
    <dbReference type="NCBI Taxonomy" id="1309411"/>
    <lineage>
        <taxon>Bacteria</taxon>
        <taxon>Thermotogati</taxon>
        <taxon>Deinococcota</taxon>
        <taxon>Deinococci</taxon>
        <taxon>Deinococcales</taxon>
        <taxon>Deinococcaceae</taxon>
        <taxon>Deinococcus</taxon>
    </lineage>
</organism>
<dbReference type="Pfam" id="PF12158">
    <property type="entry name" value="DUF3592"/>
    <property type="match status" value="1"/>
</dbReference>
<dbReference type="Proteomes" id="UP001185331">
    <property type="component" value="Unassembled WGS sequence"/>
</dbReference>
<sequence length="93" mass="10666">MTYSYDVNGRTYQSDRMGWNVFNKNRDEGPECAALGDDRQPEVGETIQVLYDPSNPQQAVRRPDLPGSSLFGMVWGTVFTSMLVFMLVQLWRQ</sequence>
<name>A0AAE4BNA0_9DEIO</name>
<dbReference type="RefSeq" id="WP_245621308.1">
    <property type="nucleotide sequence ID" value="NZ_CP011389.1"/>
</dbReference>
<feature type="domain" description="DUF3592" evidence="2">
    <location>
        <begin position="3"/>
        <end position="64"/>
    </location>
</feature>
<evidence type="ECO:0000313" key="4">
    <source>
        <dbReference type="Proteomes" id="UP001185331"/>
    </source>
</evidence>
<evidence type="ECO:0000313" key="3">
    <source>
        <dbReference type="EMBL" id="MDR6221118.1"/>
    </source>
</evidence>
<keyword evidence="1" id="KW-0812">Transmembrane</keyword>
<protein>
    <recommendedName>
        <fullName evidence="2">DUF3592 domain-containing protein</fullName>
    </recommendedName>
</protein>
<keyword evidence="1" id="KW-0472">Membrane</keyword>
<evidence type="ECO:0000256" key="1">
    <source>
        <dbReference type="SAM" id="Phobius"/>
    </source>
</evidence>
<dbReference type="AlphaFoldDB" id="A0AAE4BNA0"/>
<proteinExistence type="predicted"/>
<dbReference type="EMBL" id="JAVDQK010000023">
    <property type="protein sequence ID" value="MDR6221118.1"/>
    <property type="molecule type" value="Genomic_DNA"/>
</dbReference>